<reference evidence="3" key="1">
    <citation type="submission" date="2019-01" db="EMBL/GenBank/DDBJ databases">
        <title>Anaerobic oxidation of ethane by archaea from a marine hydrocarbon seep.</title>
        <authorList>
            <person name="Musat F."/>
        </authorList>
    </citation>
    <scope>NUCLEOTIDE SEQUENCE [LARGE SCALE GENOMIC DNA]</scope>
</reference>
<dbReference type="Proteomes" id="UP000291831">
    <property type="component" value="Unassembled WGS sequence"/>
</dbReference>
<feature type="domain" description="Polymerase beta nucleotidyltransferase" evidence="1">
    <location>
        <begin position="21"/>
        <end position="92"/>
    </location>
</feature>
<dbReference type="Pfam" id="PF18765">
    <property type="entry name" value="Polbeta"/>
    <property type="match status" value="1"/>
</dbReference>
<organism evidence="2 3">
    <name type="scientific">Candidatus Argoarchaeum ethanivorans</name>
    <dbReference type="NCBI Taxonomy" id="2608793"/>
    <lineage>
        <taxon>Archaea</taxon>
        <taxon>Methanobacteriati</taxon>
        <taxon>Methanobacteriota</taxon>
        <taxon>Stenosarchaea group</taxon>
        <taxon>Methanomicrobia</taxon>
        <taxon>Methanosarcinales</taxon>
        <taxon>Methanosarcinales incertae sedis</taxon>
        <taxon>GOM Arc I cluster</taxon>
        <taxon>Candidatus Argoarchaeum</taxon>
    </lineage>
</organism>
<comment type="caution">
    <text evidence="2">The sequence shown here is derived from an EMBL/GenBank/DDBJ whole genome shotgun (WGS) entry which is preliminary data.</text>
</comment>
<evidence type="ECO:0000313" key="2">
    <source>
        <dbReference type="EMBL" id="RZB29531.1"/>
    </source>
</evidence>
<protein>
    <recommendedName>
        <fullName evidence="1">Polymerase beta nucleotidyltransferase domain-containing protein</fullName>
    </recommendedName>
</protein>
<dbReference type="EMBL" id="RPGO01000025">
    <property type="protein sequence ID" value="RZB29531.1"/>
    <property type="molecule type" value="Genomic_DNA"/>
</dbReference>
<dbReference type="InterPro" id="IPR043519">
    <property type="entry name" value="NT_sf"/>
</dbReference>
<proteinExistence type="predicted"/>
<dbReference type="AlphaFoldDB" id="A0A8B3S2I3"/>
<evidence type="ECO:0000259" key="1">
    <source>
        <dbReference type="Pfam" id="PF18765"/>
    </source>
</evidence>
<dbReference type="GO" id="GO:0016779">
    <property type="term" value="F:nucleotidyltransferase activity"/>
    <property type="evidence" value="ECO:0007669"/>
    <property type="project" value="InterPro"/>
</dbReference>
<accession>A0A8B3S2I3</accession>
<name>A0A8B3S2I3_9EURY</name>
<gene>
    <name evidence="2" type="ORF">AEth_01042</name>
</gene>
<dbReference type="CDD" id="cd05403">
    <property type="entry name" value="NT_KNTase_like"/>
    <property type="match status" value="1"/>
</dbReference>
<evidence type="ECO:0000313" key="3">
    <source>
        <dbReference type="Proteomes" id="UP000291831"/>
    </source>
</evidence>
<dbReference type="Gene3D" id="3.30.460.10">
    <property type="entry name" value="Beta Polymerase, domain 2"/>
    <property type="match status" value="1"/>
</dbReference>
<dbReference type="InterPro" id="IPR041633">
    <property type="entry name" value="Polbeta"/>
</dbReference>
<sequence>MKTVWRSRDMKRDFEMFKDDALGIILFGSSARMEDVERSDMDICIVRPANDGLLTGMNRMLGGKYDIKVFENLPLYIMIEIIHDHKIIYGDDIELSAYFYRFRRLWADMVPRVEYNQFDSVGERMILRKRWLHEKKTILGEAGIF</sequence>
<dbReference type="SUPFAM" id="SSF81301">
    <property type="entry name" value="Nucleotidyltransferase"/>
    <property type="match status" value="1"/>
</dbReference>